<reference evidence="1" key="1">
    <citation type="journal article" date="2021" name="Nat. Commun.">
        <title>Genetic determinants of endophytism in the Arabidopsis root mycobiome.</title>
        <authorList>
            <person name="Mesny F."/>
            <person name="Miyauchi S."/>
            <person name="Thiergart T."/>
            <person name="Pickel B."/>
            <person name="Atanasova L."/>
            <person name="Karlsson M."/>
            <person name="Huettel B."/>
            <person name="Barry K.W."/>
            <person name="Haridas S."/>
            <person name="Chen C."/>
            <person name="Bauer D."/>
            <person name="Andreopoulos W."/>
            <person name="Pangilinan J."/>
            <person name="LaButti K."/>
            <person name="Riley R."/>
            <person name="Lipzen A."/>
            <person name="Clum A."/>
            <person name="Drula E."/>
            <person name="Henrissat B."/>
            <person name="Kohler A."/>
            <person name="Grigoriev I.V."/>
            <person name="Martin F.M."/>
            <person name="Hacquard S."/>
        </authorList>
    </citation>
    <scope>NUCLEOTIDE SEQUENCE</scope>
    <source>
        <strain evidence="1">MPI-CAGE-AT-0016</strain>
    </source>
</reference>
<evidence type="ECO:0008006" key="3">
    <source>
        <dbReference type="Google" id="ProtNLM"/>
    </source>
</evidence>
<keyword evidence="2" id="KW-1185">Reference proteome</keyword>
<sequence length="569" mass="63677">MQSVPETEPPLQHVRLNPRCGACRYAFEHHDRIASLMVSSSSPNDSLVDAQTFPKTEYGDVQGQNFFHLSVNCEECAMSTETCTVHIDCLNLYMKLAIFSHKLDRLWTASVSVSPWPSSPVLPLPRLPANLERCLSKANELTGLGFLTRLPPELAAMILELCEPGELFRLCAVEDMVDILSETDDTMREPLQTVRSWHRGSRPSLTMRPSEEPIRVVIDANGIRSLERPPFSEDPAADRYYATITPEAHDALIYKYGFCQLISARARDEWPIWDIAEPPKLEDCSLFPSRPEVHLERLDTINLSGCSGLTFFMSNAITRAVHVHTPRSPTAEVTFKSLPANLKCTVIWIYVPISPSDPIKCFGTRRRVLASGRTSFKKCYYLFETSLAGSCTAGQPFQNATIDHVYSVYPDTTIIFNARRDQSYLCTGLFPRQSIQPSFQKVSPRTSPFRTHACYSVAKLDSVAGIRVYREAATRKFRGMIIDYDDGAQRALGDCRVGIDPSEGCGSLNDFHFALSFYRNSPVLEVVIGQTPEEVEEKGTSWTQLVAGGILEVWFISTAATMHLHSEEG</sequence>
<evidence type="ECO:0000313" key="2">
    <source>
        <dbReference type="Proteomes" id="UP000813385"/>
    </source>
</evidence>
<dbReference type="Proteomes" id="UP000813385">
    <property type="component" value="Unassembled WGS sequence"/>
</dbReference>
<accession>A0A8K0TGH0</accession>
<comment type="caution">
    <text evidence="1">The sequence shown here is derived from an EMBL/GenBank/DDBJ whole genome shotgun (WGS) entry which is preliminary data.</text>
</comment>
<proteinExistence type="predicted"/>
<evidence type="ECO:0000313" key="1">
    <source>
        <dbReference type="EMBL" id="KAH7358140.1"/>
    </source>
</evidence>
<gene>
    <name evidence="1" type="ORF">B0T11DRAFT_283780</name>
</gene>
<dbReference type="OrthoDB" id="4843970at2759"/>
<name>A0A8K0TGH0_9PEZI</name>
<dbReference type="AlphaFoldDB" id="A0A8K0TGH0"/>
<organism evidence="1 2">
    <name type="scientific">Plectosphaerella cucumerina</name>
    <dbReference type="NCBI Taxonomy" id="40658"/>
    <lineage>
        <taxon>Eukaryota</taxon>
        <taxon>Fungi</taxon>
        <taxon>Dikarya</taxon>
        <taxon>Ascomycota</taxon>
        <taxon>Pezizomycotina</taxon>
        <taxon>Sordariomycetes</taxon>
        <taxon>Hypocreomycetidae</taxon>
        <taxon>Glomerellales</taxon>
        <taxon>Plectosphaerellaceae</taxon>
        <taxon>Plectosphaerella</taxon>
    </lineage>
</organism>
<protein>
    <recommendedName>
        <fullName evidence="3">F-box domain-containing protein</fullName>
    </recommendedName>
</protein>
<dbReference type="EMBL" id="JAGPXD010000004">
    <property type="protein sequence ID" value="KAH7358140.1"/>
    <property type="molecule type" value="Genomic_DNA"/>
</dbReference>